<dbReference type="AlphaFoldDB" id="A0A1I3FC66"/>
<evidence type="ECO:0008006" key="3">
    <source>
        <dbReference type="Google" id="ProtNLM"/>
    </source>
</evidence>
<dbReference type="Gene3D" id="3.60.15.10">
    <property type="entry name" value="Ribonuclease Z/Hydroxyacylglutathione hydrolase-like"/>
    <property type="match status" value="1"/>
</dbReference>
<evidence type="ECO:0000313" key="1">
    <source>
        <dbReference type="EMBL" id="SFI08742.1"/>
    </source>
</evidence>
<dbReference type="EMBL" id="FOQK01000014">
    <property type="protein sequence ID" value="SFI08742.1"/>
    <property type="molecule type" value="Genomic_DNA"/>
</dbReference>
<dbReference type="SUPFAM" id="SSF56281">
    <property type="entry name" value="Metallo-hydrolase/oxidoreductase"/>
    <property type="match status" value="1"/>
</dbReference>
<name>A0A1I3FC66_SELRU</name>
<dbReference type="PANTHER" id="PTHR42967">
    <property type="entry name" value="METAL DEPENDENT HYDROLASE"/>
    <property type="match status" value="1"/>
</dbReference>
<dbReference type="Proteomes" id="UP000183639">
    <property type="component" value="Unassembled WGS sequence"/>
</dbReference>
<sequence length="240" mass="27581">MDLSVTYLLNSGFIVELGRTLLVFDDFEDQQDLVGQAIRAGKHEAVYLFASHAHFDHFDAHILSYQHEAARYVFGYDIRRTKRGRMFPQEKVTYMRPYEEWEDGCLKVESYDSTDVGVAFRVTEKATGKSIFHAGDFNWWDWTGETAENRKLAENAFRKQLKRIEGMQAALAFFPVDGRLGPMQDKGAREFVRVTDIGALITMHDLTESGWQPAADFFPVGRSFPVWSPQYPGEQRTFSV</sequence>
<accession>A0A1I3FC66</accession>
<dbReference type="PANTHER" id="PTHR42967:SF1">
    <property type="entry name" value="MBL FOLD METALLO-HYDROLASE"/>
    <property type="match status" value="1"/>
</dbReference>
<evidence type="ECO:0000313" key="2">
    <source>
        <dbReference type="Proteomes" id="UP000183639"/>
    </source>
</evidence>
<proteinExistence type="predicted"/>
<dbReference type="InterPro" id="IPR036866">
    <property type="entry name" value="RibonucZ/Hydroxyglut_hydro"/>
</dbReference>
<organism evidence="1 2">
    <name type="scientific">Selenomonas ruminantium</name>
    <dbReference type="NCBI Taxonomy" id="971"/>
    <lineage>
        <taxon>Bacteria</taxon>
        <taxon>Bacillati</taxon>
        <taxon>Bacillota</taxon>
        <taxon>Negativicutes</taxon>
        <taxon>Selenomonadales</taxon>
        <taxon>Selenomonadaceae</taxon>
        <taxon>Selenomonas</taxon>
    </lineage>
</organism>
<dbReference type="RefSeq" id="WP_075443918.1">
    <property type="nucleotide sequence ID" value="NZ_FOQK01000014.1"/>
</dbReference>
<dbReference type="OrthoDB" id="36975at2"/>
<protein>
    <recommendedName>
        <fullName evidence="3">L-ascorbate metabolism protein UlaG, beta-lactamase superfamily</fullName>
    </recommendedName>
</protein>
<gene>
    <name evidence="1" type="ORF">SAMN04487861_11417</name>
</gene>
<reference evidence="1 2" key="1">
    <citation type="submission" date="2016-10" db="EMBL/GenBank/DDBJ databases">
        <authorList>
            <person name="de Groot N.N."/>
        </authorList>
    </citation>
    <scope>NUCLEOTIDE SEQUENCE [LARGE SCALE GENOMIC DNA]</scope>
    <source>
        <strain evidence="1 2">Z108</strain>
    </source>
</reference>